<evidence type="ECO:0000313" key="4">
    <source>
        <dbReference type="Proteomes" id="UP001501000"/>
    </source>
</evidence>
<dbReference type="EMBL" id="BAABAJ010000003">
    <property type="protein sequence ID" value="GAA3902953.1"/>
    <property type="molecule type" value="Genomic_DNA"/>
</dbReference>
<keyword evidence="1" id="KW-0472">Membrane</keyword>
<dbReference type="Pfam" id="PF13560">
    <property type="entry name" value="HTH_31"/>
    <property type="match status" value="1"/>
</dbReference>
<protein>
    <recommendedName>
        <fullName evidence="2">HTH cro/C1-type domain-containing protein</fullName>
    </recommendedName>
</protein>
<organism evidence="3 4">
    <name type="scientific">Streptomyces gulbargensis</name>
    <dbReference type="NCBI Taxonomy" id="364901"/>
    <lineage>
        <taxon>Bacteria</taxon>
        <taxon>Bacillati</taxon>
        <taxon>Actinomycetota</taxon>
        <taxon>Actinomycetes</taxon>
        <taxon>Kitasatosporales</taxon>
        <taxon>Streptomycetaceae</taxon>
        <taxon>Streptomyces</taxon>
    </lineage>
</organism>
<dbReference type="PROSITE" id="PS50943">
    <property type="entry name" value="HTH_CROC1"/>
    <property type="match status" value="1"/>
</dbReference>
<evidence type="ECO:0000256" key="1">
    <source>
        <dbReference type="SAM" id="Phobius"/>
    </source>
</evidence>
<dbReference type="InterPro" id="IPR000772">
    <property type="entry name" value="Ricin_B_lectin"/>
</dbReference>
<feature type="transmembrane region" description="Helical" evidence="1">
    <location>
        <begin position="142"/>
        <end position="164"/>
    </location>
</feature>
<dbReference type="CDD" id="cd00093">
    <property type="entry name" value="HTH_XRE"/>
    <property type="match status" value="1"/>
</dbReference>
<accession>A0ABP7LKK5</accession>
<name>A0ABP7LKK5_9ACTN</name>
<comment type="caution">
    <text evidence="3">The sequence shown here is derived from an EMBL/GenBank/DDBJ whole genome shotgun (WGS) entry which is preliminary data.</text>
</comment>
<dbReference type="Gene3D" id="2.80.10.50">
    <property type="match status" value="1"/>
</dbReference>
<dbReference type="InterPro" id="IPR035992">
    <property type="entry name" value="Ricin_B-like_lectins"/>
</dbReference>
<dbReference type="CDD" id="cd23415">
    <property type="entry name" value="beta-trefoil_Ricin_AH"/>
    <property type="match status" value="1"/>
</dbReference>
<dbReference type="SUPFAM" id="SSF50370">
    <property type="entry name" value="Ricin B-like lectins"/>
    <property type="match status" value="1"/>
</dbReference>
<dbReference type="PROSITE" id="PS50231">
    <property type="entry name" value="RICIN_B_LECTIN"/>
    <property type="match status" value="1"/>
</dbReference>
<dbReference type="SUPFAM" id="SSF47413">
    <property type="entry name" value="lambda repressor-like DNA-binding domains"/>
    <property type="match status" value="1"/>
</dbReference>
<dbReference type="InterPro" id="IPR010982">
    <property type="entry name" value="Lambda_DNA-bd_dom_sf"/>
</dbReference>
<keyword evidence="1" id="KW-0812">Transmembrane</keyword>
<gene>
    <name evidence="3" type="ORF">GCM10022244_11440</name>
</gene>
<dbReference type="Proteomes" id="UP001501000">
    <property type="component" value="Unassembled WGS sequence"/>
</dbReference>
<dbReference type="SMART" id="SM00530">
    <property type="entry name" value="HTH_XRE"/>
    <property type="match status" value="1"/>
</dbReference>
<sequence length="305" mass="31526">MAAGRTDEVDEEQQPARALGRALRDLQRRSGCTLRSLETRVRISDSSLSRYFRGTTVPPWTTVRDLCLALGGDPADYRTLWEAADRGQRLAAAAGTGGAPAGAAAGAEGAAAGTDGARAAGDAQPSGQAPGRLRLFSRRGRLFWALAGGVCGLVLGATGAVWMLPGVAGAGGGAPAAFHGPAPGANQPRIFVNRATGSCLDDSLDMGTRSYGCNGLPYQRWTVLPAEEGGARLRNHATGRCLEHTPGGLRAAACGPAAAQRWTVAPRDEAAAEIRSTAGRLCLDDDTAAGLRALPCDRTARQKWA</sequence>
<dbReference type="Gene3D" id="1.10.260.40">
    <property type="entry name" value="lambda repressor-like DNA-binding domains"/>
    <property type="match status" value="1"/>
</dbReference>
<reference evidence="4" key="1">
    <citation type="journal article" date="2019" name="Int. J. Syst. Evol. Microbiol.">
        <title>The Global Catalogue of Microorganisms (GCM) 10K type strain sequencing project: providing services to taxonomists for standard genome sequencing and annotation.</title>
        <authorList>
            <consortium name="The Broad Institute Genomics Platform"/>
            <consortium name="The Broad Institute Genome Sequencing Center for Infectious Disease"/>
            <person name="Wu L."/>
            <person name="Ma J."/>
        </authorList>
    </citation>
    <scope>NUCLEOTIDE SEQUENCE [LARGE SCALE GENOMIC DNA]</scope>
    <source>
        <strain evidence="4">JCM 16956</strain>
    </source>
</reference>
<keyword evidence="1" id="KW-1133">Transmembrane helix</keyword>
<proteinExistence type="predicted"/>
<dbReference type="InterPro" id="IPR001387">
    <property type="entry name" value="Cro/C1-type_HTH"/>
</dbReference>
<keyword evidence="4" id="KW-1185">Reference proteome</keyword>
<evidence type="ECO:0000259" key="2">
    <source>
        <dbReference type="PROSITE" id="PS50943"/>
    </source>
</evidence>
<dbReference type="RefSeq" id="WP_345279115.1">
    <property type="nucleotide sequence ID" value="NZ_BAABAJ010000003.1"/>
</dbReference>
<dbReference type="Pfam" id="PF14200">
    <property type="entry name" value="RicinB_lectin_2"/>
    <property type="match status" value="1"/>
</dbReference>
<evidence type="ECO:0000313" key="3">
    <source>
        <dbReference type="EMBL" id="GAA3902953.1"/>
    </source>
</evidence>
<feature type="domain" description="HTH cro/C1-type" evidence="2">
    <location>
        <begin position="23"/>
        <end position="77"/>
    </location>
</feature>